<reference evidence="3" key="1">
    <citation type="submission" date="2020-01" db="EMBL/GenBank/DDBJ databases">
        <authorList>
            <consortium name="DOE Joint Genome Institute"/>
            <person name="Haridas S."/>
            <person name="Albert R."/>
            <person name="Binder M."/>
            <person name="Bloem J."/>
            <person name="Labutti K."/>
            <person name="Salamov A."/>
            <person name="Andreopoulos B."/>
            <person name="Baker S.E."/>
            <person name="Barry K."/>
            <person name="Bills G."/>
            <person name="Bluhm B.H."/>
            <person name="Cannon C."/>
            <person name="Castanera R."/>
            <person name="Culley D.E."/>
            <person name="Daum C."/>
            <person name="Ezra D."/>
            <person name="Gonzalez J.B."/>
            <person name="Henrissat B."/>
            <person name="Kuo A."/>
            <person name="Liang C."/>
            <person name="Lipzen A."/>
            <person name="Lutzoni F."/>
            <person name="Magnuson J."/>
            <person name="Mondo S."/>
            <person name="Nolan M."/>
            <person name="Ohm R."/>
            <person name="Pangilinan J."/>
            <person name="Park H.-J."/>
            <person name="Ramirez L."/>
            <person name="Alfaro M."/>
            <person name="Sun H."/>
            <person name="Tritt A."/>
            <person name="Yoshinaga Y."/>
            <person name="Zwiers L.-H."/>
            <person name="Turgeon B.G."/>
            <person name="Goodwin S.B."/>
            <person name="Spatafora J.W."/>
            <person name="Crous P.W."/>
            <person name="Grigoriev I.V."/>
        </authorList>
    </citation>
    <scope>NUCLEOTIDE SEQUENCE</scope>
    <source>
        <strain evidence="3">CBS 394.84</strain>
    </source>
</reference>
<protein>
    <recommendedName>
        <fullName evidence="2">BAH domain-containing protein</fullName>
    </recommendedName>
</protein>
<comment type="caution">
    <text evidence="3">The sequence shown here is derived from an EMBL/GenBank/DDBJ whole genome shotgun (WGS) entry which is preliminary data.</text>
</comment>
<feature type="compositionally biased region" description="Polar residues" evidence="1">
    <location>
        <begin position="422"/>
        <end position="464"/>
    </location>
</feature>
<dbReference type="GO" id="GO:0003682">
    <property type="term" value="F:chromatin binding"/>
    <property type="evidence" value="ECO:0007669"/>
    <property type="project" value="InterPro"/>
</dbReference>
<evidence type="ECO:0000313" key="4">
    <source>
        <dbReference type="Proteomes" id="UP000800039"/>
    </source>
</evidence>
<dbReference type="InterPro" id="IPR001025">
    <property type="entry name" value="BAH_dom"/>
</dbReference>
<dbReference type="PANTHER" id="PTHR46364">
    <property type="entry name" value="OS08G0421900 PROTEIN"/>
    <property type="match status" value="1"/>
</dbReference>
<evidence type="ECO:0000313" key="3">
    <source>
        <dbReference type="EMBL" id="KAF1840395.1"/>
    </source>
</evidence>
<feature type="region of interest" description="Disordered" evidence="1">
    <location>
        <begin position="1"/>
        <end position="34"/>
    </location>
</feature>
<dbReference type="EMBL" id="ML976620">
    <property type="protein sequence ID" value="KAF1840395.1"/>
    <property type="molecule type" value="Genomic_DNA"/>
</dbReference>
<dbReference type="AlphaFoldDB" id="A0A9P4L3H5"/>
<keyword evidence="4" id="KW-1185">Reference proteome</keyword>
<feature type="compositionally biased region" description="Basic residues" evidence="1">
    <location>
        <begin position="60"/>
        <end position="70"/>
    </location>
</feature>
<evidence type="ECO:0000259" key="2">
    <source>
        <dbReference type="PROSITE" id="PS51038"/>
    </source>
</evidence>
<dbReference type="Proteomes" id="UP000800039">
    <property type="component" value="Unassembled WGS sequence"/>
</dbReference>
<feature type="compositionally biased region" description="Polar residues" evidence="1">
    <location>
        <begin position="10"/>
        <end position="28"/>
    </location>
</feature>
<dbReference type="Gene3D" id="2.30.30.490">
    <property type="match status" value="1"/>
</dbReference>
<organism evidence="3 4">
    <name type="scientific">Cucurbitaria berberidis CBS 394.84</name>
    <dbReference type="NCBI Taxonomy" id="1168544"/>
    <lineage>
        <taxon>Eukaryota</taxon>
        <taxon>Fungi</taxon>
        <taxon>Dikarya</taxon>
        <taxon>Ascomycota</taxon>
        <taxon>Pezizomycotina</taxon>
        <taxon>Dothideomycetes</taxon>
        <taxon>Pleosporomycetidae</taxon>
        <taxon>Pleosporales</taxon>
        <taxon>Pleosporineae</taxon>
        <taxon>Cucurbitariaceae</taxon>
        <taxon>Cucurbitaria</taxon>
    </lineage>
</organism>
<feature type="region of interest" description="Disordered" evidence="1">
    <location>
        <begin position="53"/>
        <end position="98"/>
    </location>
</feature>
<feature type="domain" description="BAH" evidence="2">
    <location>
        <begin position="130"/>
        <end position="256"/>
    </location>
</feature>
<dbReference type="Gene3D" id="3.30.40.10">
    <property type="entry name" value="Zinc/RING finger domain, C3HC4 (zinc finger)"/>
    <property type="match status" value="1"/>
</dbReference>
<dbReference type="OrthoDB" id="10259622at2759"/>
<dbReference type="RefSeq" id="XP_040782958.1">
    <property type="nucleotide sequence ID" value="XM_040927238.1"/>
</dbReference>
<feature type="compositionally biased region" description="Polar residues" evidence="1">
    <location>
        <begin position="315"/>
        <end position="324"/>
    </location>
</feature>
<dbReference type="CDD" id="cd04370">
    <property type="entry name" value="BAH"/>
    <property type="match status" value="1"/>
</dbReference>
<accession>A0A9P4L3H5</accession>
<dbReference type="SUPFAM" id="SSF57903">
    <property type="entry name" value="FYVE/PHD zinc finger"/>
    <property type="match status" value="1"/>
</dbReference>
<name>A0A9P4L3H5_9PLEO</name>
<dbReference type="InterPro" id="IPR011011">
    <property type="entry name" value="Znf_FYVE_PHD"/>
</dbReference>
<sequence length="478" mass="53080">MARERPGPQPASSDVPSQGNSSIANTSASRKRQVDWAAVDADGSFDGFTVKTVSLSTRQKPTKSSHKKQKTTTTPRSRPSDGNADAPTKADMVQPNPYPKTKLSEVYCQVVPAALWESTRRYRKFTIDGVEFQTGQVIYVKNSEEREEEVDHDAPTSIPQWFAYILEVRGGDAAHVFLRVYWAYRPQDLPGGRQSHHGANELIVSNHMDIIDALSVDGIAQVAYWDEDVENEWPDKDQLFWRQSLDINKPRGRRLTTLRTYCVDKAPCNPDEPLVHCPSCNEWLHARCLEEQSVQDAHNQYMLSQPKGKGRTKDPSSTPLPFTAKLVTSDSGKTTLTVTHKRKGQENRQWDVDVQCLLCKETVEKADDHLPERPASTAPIPPQHHEEELDNITIAPAASSSEQPIVQRLVSSIFGNGPPAPFTSTTEPTTNIAEPESATPTPANTISSSTSFPPNDTPSKQYSKISPYKALLNKLKGT</sequence>
<evidence type="ECO:0000256" key="1">
    <source>
        <dbReference type="SAM" id="MobiDB-lite"/>
    </source>
</evidence>
<proteinExistence type="predicted"/>
<dbReference type="GeneID" id="63844490"/>
<dbReference type="InterPro" id="IPR043151">
    <property type="entry name" value="BAH_sf"/>
</dbReference>
<gene>
    <name evidence="3" type="ORF">K460DRAFT_207565</name>
</gene>
<dbReference type="PROSITE" id="PS51038">
    <property type="entry name" value="BAH"/>
    <property type="match status" value="1"/>
</dbReference>
<dbReference type="InterPro" id="IPR013083">
    <property type="entry name" value="Znf_RING/FYVE/PHD"/>
</dbReference>
<feature type="region of interest" description="Disordered" evidence="1">
    <location>
        <begin position="304"/>
        <end position="324"/>
    </location>
</feature>
<feature type="region of interest" description="Disordered" evidence="1">
    <location>
        <begin position="417"/>
        <end position="466"/>
    </location>
</feature>